<organism evidence="6 7">
    <name type="scientific">Thermogemmatispora tikiterensis</name>
    <dbReference type="NCBI Taxonomy" id="1825093"/>
    <lineage>
        <taxon>Bacteria</taxon>
        <taxon>Bacillati</taxon>
        <taxon>Chloroflexota</taxon>
        <taxon>Ktedonobacteria</taxon>
        <taxon>Thermogemmatisporales</taxon>
        <taxon>Thermogemmatisporaceae</taxon>
        <taxon>Thermogemmatispora</taxon>
    </lineage>
</organism>
<evidence type="ECO:0000256" key="1">
    <source>
        <dbReference type="ARBA" id="ARBA00006586"/>
    </source>
</evidence>
<dbReference type="PANTHER" id="PTHR34218:SF4">
    <property type="entry name" value="ACYL-HOMOSERINE LACTONE ACYLASE QUIP"/>
    <property type="match status" value="1"/>
</dbReference>
<feature type="active site" description="Nucleophile" evidence="4">
    <location>
        <position position="248"/>
    </location>
</feature>
<feature type="binding site" evidence="5">
    <location>
        <position position="320"/>
    </location>
    <ligand>
        <name>Ca(2+)</name>
        <dbReference type="ChEBI" id="CHEBI:29108"/>
    </ligand>
</feature>
<dbReference type="Gene3D" id="3.60.20.10">
    <property type="entry name" value="Glutamine Phosphoribosylpyrophosphate, subunit 1, domain 1"/>
    <property type="match status" value="1"/>
</dbReference>
<dbReference type="PIRSF" id="PIRSF001227">
    <property type="entry name" value="Pen_acylase"/>
    <property type="match status" value="1"/>
</dbReference>
<evidence type="ECO:0000256" key="5">
    <source>
        <dbReference type="PIRSR" id="PIRSR001227-2"/>
    </source>
</evidence>
<evidence type="ECO:0000256" key="2">
    <source>
        <dbReference type="ARBA" id="ARBA00022801"/>
    </source>
</evidence>
<evidence type="ECO:0000313" key="7">
    <source>
        <dbReference type="Proteomes" id="UP000248706"/>
    </source>
</evidence>
<dbReference type="OrthoDB" id="9759796at2"/>
<dbReference type="Pfam" id="PF01804">
    <property type="entry name" value="Penicil_amidase"/>
    <property type="match status" value="1"/>
</dbReference>
<dbReference type="Gene3D" id="2.30.120.10">
    <property type="match status" value="1"/>
</dbReference>
<evidence type="ECO:0000256" key="4">
    <source>
        <dbReference type="PIRSR" id="PIRSR001227-1"/>
    </source>
</evidence>
<reference evidence="6 7" key="1">
    <citation type="submission" date="2016-08" db="EMBL/GenBank/DDBJ databases">
        <title>Analysis of Carbohydrate Active Enzymes in Thermogemmatispora T81 Reveals Carbohydrate Degradation Ability.</title>
        <authorList>
            <person name="Tomazini A."/>
            <person name="Lal S."/>
            <person name="Stott M."/>
            <person name="Henrissat B."/>
            <person name="Polikarpov I."/>
            <person name="Sparling R."/>
            <person name="Levin D.B."/>
        </authorList>
    </citation>
    <scope>NUCLEOTIDE SEQUENCE [LARGE SCALE GENOMIC DNA]</scope>
    <source>
        <strain evidence="6 7">T81</strain>
    </source>
</reference>
<comment type="caution">
    <text evidence="6">The sequence shown here is derived from an EMBL/GenBank/DDBJ whole genome shotgun (WGS) entry which is preliminary data.</text>
</comment>
<dbReference type="InterPro" id="IPR002692">
    <property type="entry name" value="S45"/>
</dbReference>
<dbReference type="InterPro" id="IPR014395">
    <property type="entry name" value="Pen/GL7ACA/AHL_acylase"/>
</dbReference>
<dbReference type="InterPro" id="IPR023343">
    <property type="entry name" value="Penicillin_amidase_dom1"/>
</dbReference>
<keyword evidence="2" id="KW-0378">Hydrolase</keyword>
<evidence type="ECO:0008006" key="8">
    <source>
        <dbReference type="Google" id="ProtNLM"/>
    </source>
</evidence>
<proteinExistence type="inferred from homology"/>
<dbReference type="InterPro" id="IPR029055">
    <property type="entry name" value="Ntn_hydrolases_N"/>
</dbReference>
<evidence type="ECO:0000256" key="3">
    <source>
        <dbReference type="ARBA" id="ARBA00023145"/>
    </source>
</evidence>
<dbReference type="InterPro" id="IPR043146">
    <property type="entry name" value="Penicillin_amidase_N_B-knob"/>
</dbReference>
<feature type="binding site" evidence="5">
    <location>
        <position position="323"/>
    </location>
    <ligand>
        <name>Ca(2+)</name>
        <dbReference type="ChEBI" id="CHEBI:29108"/>
    </ligand>
</feature>
<keyword evidence="5" id="KW-0106">Calcium</keyword>
<comment type="cofactor">
    <cofactor evidence="5">
        <name>Ca(2+)</name>
        <dbReference type="ChEBI" id="CHEBI:29108"/>
    </cofactor>
    <text evidence="5">Binds 1 Ca(2+) ion per dimer.</text>
</comment>
<comment type="similarity">
    <text evidence="1">Belongs to the peptidase S45 family.</text>
</comment>
<dbReference type="EMBL" id="MCIF01000002">
    <property type="protein sequence ID" value="RAQ95780.1"/>
    <property type="molecule type" value="Genomic_DNA"/>
</dbReference>
<dbReference type="Gene3D" id="1.10.439.10">
    <property type="entry name" value="Penicillin Amidohydrolase, domain 1"/>
    <property type="match status" value="1"/>
</dbReference>
<dbReference type="GO" id="GO:0046872">
    <property type="term" value="F:metal ion binding"/>
    <property type="evidence" value="ECO:0007669"/>
    <property type="project" value="UniProtKB-KW"/>
</dbReference>
<dbReference type="GO" id="GO:0017000">
    <property type="term" value="P:antibiotic biosynthetic process"/>
    <property type="evidence" value="ECO:0007669"/>
    <property type="project" value="InterPro"/>
</dbReference>
<dbReference type="Gene3D" id="1.10.1400.10">
    <property type="match status" value="1"/>
</dbReference>
<keyword evidence="5" id="KW-0479">Metal-binding</keyword>
<dbReference type="GO" id="GO:0016811">
    <property type="term" value="F:hydrolase activity, acting on carbon-nitrogen (but not peptide) bonds, in linear amides"/>
    <property type="evidence" value="ECO:0007669"/>
    <property type="project" value="InterPro"/>
</dbReference>
<dbReference type="RefSeq" id="WP_112428817.1">
    <property type="nucleotide sequence ID" value="NZ_MCIF01000002.1"/>
</dbReference>
<dbReference type="Proteomes" id="UP000248706">
    <property type="component" value="Unassembled WGS sequence"/>
</dbReference>
<name>A0A328VJ23_9CHLR</name>
<dbReference type="CDD" id="cd03747">
    <property type="entry name" value="Ntn_PGA_like"/>
    <property type="match status" value="1"/>
</dbReference>
<gene>
    <name evidence="6" type="ORF">A4R35_09555</name>
</gene>
<dbReference type="InterPro" id="IPR043147">
    <property type="entry name" value="Penicillin_amidase_A-knob"/>
</dbReference>
<protein>
    <recommendedName>
        <fullName evidence="8">Peptidase S45</fullName>
    </recommendedName>
</protein>
<sequence length="815" mass="91296">MASWWQKTLMAAAGLAGAVGGAYYFFLRRPVPSPKGVRRLPGLHEEVEVITDRYGVPHIYARNEDDLFFAQGYVHAQQRLWQMDFNRRLGSGRLSEVVGEVTLELDRFCRRLGLHRAAASDVARLSAHHRRILETYAAGVNAFIENHTLPVEFTLLRYRPDPWQPADSLLWAKMMGWNLSGNWESELIRARIVARAGAERAAKLEAGYDPGHPLIIPPGAEYGGVNPGLLEPYEQVKQLSGFGPLGASNNWVVDGSKTVTGAPILCNDPHLAQGAPSIWFECHLAAGDIDVVGASFPGTPGIVIGHNRHIAWGLTNAISDVQDLYIEKFDPQHPYRYEFRGQWEEAQVIREEIRVKGRKEPVVEEVVVTRHGPILTTLSTGQGRASEGDGATPSEVPLALRWTGFESCRIIAAVEKLNRATCWEEFLEAMRDWDVPPQNVVYADREGNIGYIMAGLIPVRNHRQTLLPSPGWTGEYEWTGFIPFEELPRLFNPPEHLIVTANNRVVKDDYPYYITHEWLNGYRAQRIRDLLQSKERLSLADMARIQSDQYAQPAREIVPHVLETVSPANALEETALQTLRDWDYVLSPESTGAAIYETFLQKLERIVFAAVIGDDEQLLYQYLGVGSTLLAILNGYASRSKPLLIRLLKERDDSWFAESAIPNGPRSWHAALSAAWSAAIAELLEKLGPDVARWQYGAIHRLTYQHPLGNVKPLDKLFNRGPYPAGGDIDTVFMGAVVPNQPEQVVIVPSYRQIVNLADLNASLSGHAPGQSGHPGSRHYGDFVRPWLRTEHHPMLFERQAIEANMEGRLLLQPR</sequence>
<accession>A0A328VJ23</accession>
<dbReference type="AlphaFoldDB" id="A0A328VJ23"/>
<dbReference type="PANTHER" id="PTHR34218">
    <property type="entry name" value="PEPTIDASE S45 PENICILLIN AMIDASE"/>
    <property type="match status" value="1"/>
</dbReference>
<feature type="binding site" evidence="5">
    <location>
        <position position="186"/>
    </location>
    <ligand>
        <name>Ca(2+)</name>
        <dbReference type="ChEBI" id="CHEBI:29108"/>
    </ligand>
</feature>
<keyword evidence="7" id="KW-1185">Reference proteome</keyword>
<dbReference type="SUPFAM" id="SSF56235">
    <property type="entry name" value="N-terminal nucleophile aminohydrolases (Ntn hydrolases)"/>
    <property type="match status" value="1"/>
</dbReference>
<keyword evidence="3" id="KW-0865">Zymogen</keyword>
<evidence type="ECO:0000313" key="6">
    <source>
        <dbReference type="EMBL" id="RAQ95780.1"/>
    </source>
</evidence>